<dbReference type="EMBL" id="FNIM01000017">
    <property type="protein sequence ID" value="SDN83248.1"/>
    <property type="molecule type" value="Genomic_DNA"/>
</dbReference>
<dbReference type="Proteomes" id="UP000198541">
    <property type="component" value="Unassembled WGS sequence"/>
</dbReference>
<dbReference type="GO" id="GO:0005975">
    <property type="term" value="P:carbohydrate metabolic process"/>
    <property type="evidence" value="ECO:0007669"/>
    <property type="project" value="InterPro"/>
</dbReference>
<dbReference type="PANTHER" id="PTHR31616">
    <property type="entry name" value="TREHALASE"/>
    <property type="match status" value="1"/>
</dbReference>
<reference evidence="2" key="1">
    <citation type="submission" date="2016-10" db="EMBL/GenBank/DDBJ databases">
        <authorList>
            <person name="Varghese N."/>
            <person name="Submissions S."/>
        </authorList>
    </citation>
    <scope>NUCLEOTIDE SEQUENCE [LARGE SCALE GENOMIC DNA]</scope>
    <source>
        <strain evidence="2">DSM 27982</strain>
    </source>
</reference>
<dbReference type="PANTHER" id="PTHR31616:SF0">
    <property type="entry name" value="GLUCAN 1,4-ALPHA-GLUCOSIDASE"/>
    <property type="match status" value="1"/>
</dbReference>
<dbReference type="InterPro" id="IPR008928">
    <property type="entry name" value="6-hairpin_glycosidase_sf"/>
</dbReference>
<name>A0A1H0ELF2_9ACTO</name>
<protein>
    <recommendedName>
        <fullName evidence="3">Glucoamylase (Glucan-1,4-alpha-glucosidase), GH15 family</fullName>
    </recommendedName>
</protein>
<gene>
    <name evidence="1" type="ORF">SAMN05216355_1174</name>
</gene>
<evidence type="ECO:0000313" key="1">
    <source>
        <dbReference type="EMBL" id="SDN83248.1"/>
    </source>
</evidence>
<dbReference type="Gene3D" id="1.50.10.10">
    <property type="match status" value="1"/>
</dbReference>
<dbReference type="STRING" id="332524.SAMN04487766_101220"/>
<dbReference type="RefSeq" id="WP_092537589.1">
    <property type="nucleotide sequence ID" value="NZ_FNIM01000017.1"/>
</dbReference>
<sequence>MTQVPSGEPRVPAGGQGRLCRRMLLLGVPATAAAASMVARLPSRPACPELLSGGVLARADGVVEVLPPEQETRLNPLEPAQRQRLAVATLPTGRWRELCRTALGDLLALTGPNLARADGDGVAPGHTRFPGGAVVAGPVGIWRYVWPRDASFAAAAYAAVGLVPEALDVLAHLATLQRPDGGFEARYTAAGMVPDDRPAQSDGIGWFLWAAGRLLSAGADGGEIAQRLGAALARACAGVLALTDTPSHLPAASPDYWEVKERTVTLGTAAPALLGLEAARALAAAGLDMGADVDLLEERVMTVRRALELGFAPGWGRHVRGDDVDAAIAFVAPPFTRACDGVESVRRGAVARMSRPAGGVAPGASWRDDGISWTPETALLAWSAAALGRTEEARELLEWLEDHRTGAGALPEKVRADGAPAGPAPLAWTCALVLLATAELRRDRLQ</sequence>
<dbReference type="AlphaFoldDB" id="A0A1H0ELF2"/>
<dbReference type="InterPro" id="IPR012341">
    <property type="entry name" value="6hp_glycosidase-like_sf"/>
</dbReference>
<dbReference type="GO" id="GO:0004553">
    <property type="term" value="F:hydrolase activity, hydrolyzing O-glycosyl compounds"/>
    <property type="evidence" value="ECO:0007669"/>
    <property type="project" value="TreeGrafter"/>
</dbReference>
<evidence type="ECO:0008006" key="3">
    <source>
        <dbReference type="Google" id="ProtNLM"/>
    </source>
</evidence>
<proteinExistence type="predicted"/>
<keyword evidence="2" id="KW-1185">Reference proteome</keyword>
<accession>A0A1H0ELF2</accession>
<dbReference type="SUPFAM" id="SSF48208">
    <property type="entry name" value="Six-hairpin glycosidases"/>
    <property type="match status" value="1"/>
</dbReference>
<evidence type="ECO:0000313" key="2">
    <source>
        <dbReference type="Proteomes" id="UP000198541"/>
    </source>
</evidence>
<organism evidence="1 2">
    <name type="scientific">Actinomyces ruminicola</name>
    <dbReference type="NCBI Taxonomy" id="332524"/>
    <lineage>
        <taxon>Bacteria</taxon>
        <taxon>Bacillati</taxon>
        <taxon>Actinomycetota</taxon>
        <taxon>Actinomycetes</taxon>
        <taxon>Actinomycetales</taxon>
        <taxon>Actinomycetaceae</taxon>
        <taxon>Actinomyces</taxon>
    </lineage>
</organism>